<dbReference type="Proteomes" id="UP000198855">
    <property type="component" value="Unassembled WGS sequence"/>
</dbReference>
<reference evidence="2" key="1">
    <citation type="submission" date="2016-10" db="EMBL/GenBank/DDBJ databases">
        <authorList>
            <person name="Varghese N."/>
            <person name="Submissions S."/>
        </authorList>
    </citation>
    <scope>NUCLEOTIDE SEQUENCE [LARGE SCALE GENOMIC DNA]</scope>
    <source>
        <strain evidence="2">CGMCC 1.10784</strain>
    </source>
</reference>
<dbReference type="STRING" id="1045775.SAMN05216378_1175"/>
<keyword evidence="2" id="KW-1185">Reference proteome</keyword>
<evidence type="ECO:0000313" key="1">
    <source>
        <dbReference type="EMBL" id="SFD72982.1"/>
    </source>
</evidence>
<protein>
    <submittedName>
        <fullName evidence="1">Uncharacterized protein</fullName>
    </submittedName>
</protein>
<dbReference type="OrthoDB" id="2611127at2"/>
<dbReference type="RefSeq" id="WP_091182020.1">
    <property type="nucleotide sequence ID" value="NZ_FOMT01000001.1"/>
</dbReference>
<proteinExistence type="predicted"/>
<accession>A0A1I1UQ66</accession>
<gene>
    <name evidence="1" type="ORF">SAMN05216378_1175</name>
</gene>
<organism evidence="1 2">
    <name type="scientific">Paenibacillus catalpae</name>
    <dbReference type="NCBI Taxonomy" id="1045775"/>
    <lineage>
        <taxon>Bacteria</taxon>
        <taxon>Bacillati</taxon>
        <taxon>Bacillota</taxon>
        <taxon>Bacilli</taxon>
        <taxon>Bacillales</taxon>
        <taxon>Paenibacillaceae</taxon>
        <taxon>Paenibacillus</taxon>
    </lineage>
</organism>
<name>A0A1I1UQ66_9BACL</name>
<sequence length="148" mass="16282">MKNKTSAKRVVKTSAMKKKLNTQLKKQVRVKNTTSGTVRSTGVLKKNPSTTFAHTEVMNRRSSPITATVMVFNWDTNSPVRIGNNTVTIPANSLRFFNTNLAGVNDHYEVVVILSATSNVIVNHFGVAENVPQDGNIVLDRDLISITL</sequence>
<dbReference type="EMBL" id="FOMT01000001">
    <property type="protein sequence ID" value="SFD72982.1"/>
    <property type="molecule type" value="Genomic_DNA"/>
</dbReference>
<dbReference type="AlphaFoldDB" id="A0A1I1UQ66"/>
<evidence type="ECO:0000313" key="2">
    <source>
        <dbReference type="Proteomes" id="UP000198855"/>
    </source>
</evidence>